<keyword evidence="1" id="KW-0229">DNA integration</keyword>
<dbReference type="GO" id="GO:0003677">
    <property type="term" value="F:DNA binding"/>
    <property type="evidence" value="ECO:0007669"/>
    <property type="project" value="UniProtKB-UniRule"/>
</dbReference>
<dbReference type="Pfam" id="PF00589">
    <property type="entry name" value="Phage_integrase"/>
    <property type="match status" value="1"/>
</dbReference>
<reference evidence="7" key="1">
    <citation type="submission" date="2019-03" db="EMBL/GenBank/DDBJ databases">
        <title>Lake Tanganyika Metagenome-Assembled Genomes (MAGs).</title>
        <authorList>
            <person name="Tran P."/>
        </authorList>
    </citation>
    <scope>NUCLEOTIDE SEQUENCE</scope>
    <source>
        <strain evidence="7">K_DeepCast_65m_m2_066</strain>
    </source>
</reference>
<dbReference type="InterPro" id="IPR010998">
    <property type="entry name" value="Integrase_recombinase_N"/>
</dbReference>
<dbReference type="InterPro" id="IPR002104">
    <property type="entry name" value="Integrase_catalytic"/>
</dbReference>
<dbReference type="GO" id="GO:0015074">
    <property type="term" value="P:DNA integration"/>
    <property type="evidence" value="ECO:0007669"/>
    <property type="project" value="UniProtKB-KW"/>
</dbReference>
<dbReference type="PROSITE" id="PS51898">
    <property type="entry name" value="TYR_RECOMBINASE"/>
    <property type="match status" value="1"/>
</dbReference>
<dbReference type="PROSITE" id="PS51900">
    <property type="entry name" value="CB"/>
    <property type="match status" value="1"/>
</dbReference>
<dbReference type="EMBL" id="VGLS01000593">
    <property type="protein sequence ID" value="MBM3225492.1"/>
    <property type="molecule type" value="Genomic_DNA"/>
</dbReference>
<dbReference type="Proteomes" id="UP000712673">
    <property type="component" value="Unassembled WGS sequence"/>
</dbReference>
<dbReference type="InterPro" id="IPR013762">
    <property type="entry name" value="Integrase-like_cat_sf"/>
</dbReference>
<dbReference type="PANTHER" id="PTHR30349:SF91">
    <property type="entry name" value="INTA PROTEIN"/>
    <property type="match status" value="1"/>
</dbReference>
<sequence>MAKKRGNHEGSITRRKDGLWMAQVTLGRDPQTGKSKRATFYAKTRQAAAEQLAKALRDHQQGTLVAPHKLTLGTWLDTWLQDYKRPKLRPLTFDSYEMVVRRHLKPMLGHLLIQDVRPEHLQHFYNAKTQQGLSARTVRYCHTLLHSALAQAEKNQVVARNVATLVTPPRKTRQEMHTLTSPQIANHFLPAIAADRLFAAVFLLFGTGLRRGELLGLRWKDADVTAGVLHIRQTLVRVKNHDATADTAKSRLIFEEPKTASSRRTVPIPAECLTALKHHKARQAEEKLLLGPAYEDHGLIFCRPNGHPIEPSKFSTHFQTLLQQASVPAIRLHDARHTFATLLLELGESPKTVQTMLGHSSVAMTLDIYSHVSLELETKAAAKLNAVLSGGQ</sequence>
<dbReference type="InterPro" id="IPR011010">
    <property type="entry name" value="DNA_brk_join_enz"/>
</dbReference>
<dbReference type="CDD" id="cd01189">
    <property type="entry name" value="INT_ICEBs1_C_like"/>
    <property type="match status" value="1"/>
</dbReference>
<dbReference type="AlphaFoldDB" id="A0A938B1Z2"/>
<evidence type="ECO:0000256" key="4">
    <source>
        <dbReference type="PROSITE-ProRule" id="PRU01248"/>
    </source>
</evidence>
<name>A0A938B1Z2_UNCTE</name>
<evidence type="ECO:0000256" key="3">
    <source>
        <dbReference type="ARBA" id="ARBA00023172"/>
    </source>
</evidence>
<feature type="domain" description="Core-binding (CB)" evidence="6">
    <location>
        <begin position="70"/>
        <end position="153"/>
    </location>
</feature>
<dbReference type="PANTHER" id="PTHR30349">
    <property type="entry name" value="PHAGE INTEGRASE-RELATED"/>
    <property type="match status" value="1"/>
</dbReference>
<proteinExistence type="predicted"/>
<dbReference type="InterPro" id="IPR004107">
    <property type="entry name" value="Integrase_SAM-like_N"/>
</dbReference>
<dbReference type="GO" id="GO:0006310">
    <property type="term" value="P:DNA recombination"/>
    <property type="evidence" value="ECO:0007669"/>
    <property type="project" value="UniProtKB-KW"/>
</dbReference>
<dbReference type="Gene3D" id="1.10.150.130">
    <property type="match status" value="1"/>
</dbReference>
<evidence type="ECO:0000313" key="7">
    <source>
        <dbReference type="EMBL" id="MBM3225492.1"/>
    </source>
</evidence>
<accession>A0A938B1Z2</accession>
<evidence type="ECO:0000256" key="1">
    <source>
        <dbReference type="ARBA" id="ARBA00022908"/>
    </source>
</evidence>
<gene>
    <name evidence="7" type="ORF">FJZ47_17055</name>
</gene>
<dbReference type="Gene3D" id="1.10.443.10">
    <property type="entry name" value="Intergrase catalytic core"/>
    <property type="match status" value="1"/>
</dbReference>
<protein>
    <submittedName>
        <fullName evidence="7">Site-specific integrase</fullName>
    </submittedName>
</protein>
<evidence type="ECO:0000313" key="8">
    <source>
        <dbReference type="Proteomes" id="UP000712673"/>
    </source>
</evidence>
<keyword evidence="2 4" id="KW-0238">DNA-binding</keyword>
<dbReference type="SUPFAM" id="SSF56349">
    <property type="entry name" value="DNA breaking-rejoining enzymes"/>
    <property type="match status" value="1"/>
</dbReference>
<feature type="domain" description="Tyr recombinase" evidence="5">
    <location>
        <begin position="174"/>
        <end position="382"/>
    </location>
</feature>
<dbReference type="InterPro" id="IPR044068">
    <property type="entry name" value="CB"/>
</dbReference>
<comment type="caution">
    <text evidence="7">The sequence shown here is derived from an EMBL/GenBank/DDBJ whole genome shotgun (WGS) entry which is preliminary data.</text>
</comment>
<keyword evidence="3" id="KW-0233">DNA recombination</keyword>
<evidence type="ECO:0000259" key="6">
    <source>
        <dbReference type="PROSITE" id="PS51900"/>
    </source>
</evidence>
<dbReference type="InterPro" id="IPR050090">
    <property type="entry name" value="Tyrosine_recombinase_XerCD"/>
</dbReference>
<evidence type="ECO:0000259" key="5">
    <source>
        <dbReference type="PROSITE" id="PS51898"/>
    </source>
</evidence>
<organism evidence="7 8">
    <name type="scientific">Tectimicrobiota bacterium</name>
    <dbReference type="NCBI Taxonomy" id="2528274"/>
    <lineage>
        <taxon>Bacteria</taxon>
        <taxon>Pseudomonadati</taxon>
        <taxon>Nitrospinota/Tectimicrobiota group</taxon>
        <taxon>Candidatus Tectimicrobiota</taxon>
    </lineage>
</organism>
<dbReference type="Pfam" id="PF14659">
    <property type="entry name" value="Phage_int_SAM_3"/>
    <property type="match status" value="1"/>
</dbReference>
<evidence type="ECO:0000256" key="2">
    <source>
        <dbReference type="ARBA" id="ARBA00023125"/>
    </source>
</evidence>